<evidence type="ECO:0000256" key="1">
    <source>
        <dbReference type="ARBA" id="ARBA00022618"/>
    </source>
</evidence>
<dbReference type="HAMAP" id="MF_00267">
    <property type="entry name" value="MinC"/>
    <property type="match status" value="1"/>
</dbReference>
<dbReference type="Proteomes" id="UP000192660">
    <property type="component" value="Unassembled WGS sequence"/>
</dbReference>
<dbReference type="OrthoDB" id="9790810at2"/>
<gene>
    <name evidence="5" type="primary">minC</name>
    <name evidence="7" type="ORF">SAMN00768000_2054</name>
</gene>
<dbReference type="Gene3D" id="2.160.20.70">
    <property type="match status" value="1"/>
</dbReference>
<comment type="subunit">
    <text evidence="4 5">Interacts with MinD and FtsZ.</text>
</comment>
<dbReference type="GO" id="GO:1901891">
    <property type="term" value="P:regulation of cell septum assembly"/>
    <property type="evidence" value="ECO:0007669"/>
    <property type="project" value="InterPro"/>
</dbReference>
<evidence type="ECO:0000256" key="2">
    <source>
        <dbReference type="ARBA" id="ARBA00023210"/>
    </source>
</evidence>
<dbReference type="STRING" id="28034.BFX07_14790"/>
<evidence type="ECO:0000256" key="4">
    <source>
        <dbReference type="ARBA" id="ARBA00046874"/>
    </source>
</evidence>
<dbReference type="InterPro" id="IPR013033">
    <property type="entry name" value="MinC"/>
</dbReference>
<evidence type="ECO:0000256" key="3">
    <source>
        <dbReference type="ARBA" id="ARBA00023306"/>
    </source>
</evidence>
<dbReference type="InterPro" id="IPR016098">
    <property type="entry name" value="CAP/MinC_C"/>
</dbReference>
<keyword evidence="2 5" id="KW-0717">Septation</keyword>
<dbReference type="InterPro" id="IPR036145">
    <property type="entry name" value="MinC_C_sf"/>
</dbReference>
<sequence>MELKGDRRGLHLLATDLSNEDGLVDDLVKTLNARHKFLGTAAIYLEVNLPLTPSLFQRVAEVFSIFPNLTLKGIIQTDPSSVIPLEAKKPPSPPLIVRHTVRSGQQIMHQGDIIVIGDVNPGATIIASGDVMVFGWLRGTVYAGQPGDRARHIYALRLQPAQIKIGDVIALGDGHGEQPEYAHIEEGTVVVQRWDDVRLPEVVTQESKNRRIERRASHLSH</sequence>
<organism evidence="7 8">
    <name type="scientific">Sulfobacillus thermosulfidooxidans (strain DSM 9293 / VKM B-1269 / AT-1)</name>
    <dbReference type="NCBI Taxonomy" id="929705"/>
    <lineage>
        <taxon>Bacteria</taxon>
        <taxon>Bacillati</taxon>
        <taxon>Bacillota</taxon>
        <taxon>Clostridia</taxon>
        <taxon>Eubacteriales</taxon>
        <taxon>Clostridiales Family XVII. Incertae Sedis</taxon>
        <taxon>Sulfobacillus</taxon>
    </lineage>
</organism>
<dbReference type="EMBL" id="FWWY01000001">
    <property type="protein sequence ID" value="SMC05146.1"/>
    <property type="molecule type" value="Genomic_DNA"/>
</dbReference>
<proteinExistence type="inferred from homology"/>
<evidence type="ECO:0000256" key="5">
    <source>
        <dbReference type="HAMAP-Rule" id="MF_00267"/>
    </source>
</evidence>
<comment type="function">
    <text evidence="5">Cell division inhibitor that blocks the formation of polar Z ring septums. Rapidly oscillates between the poles of the cell to destabilize FtsZ filaments that have formed before they mature into polar Z rings. Prevents FtsZ polymerization.</text>
</comment>
<dbReference type="GO" id="GO:0000902">
    <property type="term" value="P:cell morphogenesis"/>
    <property type="evidence" value="ECO:0007669"/>
    <property type="project" value="InterPro"/>
</dbReference>
<evidence type="ECO:0000259" key="6">
    <source>
        <dbReference type="Pfam" id="PF03775"/>
    </source>
</evidence>
<name>A0A1W1WFV4_SULTA</name>
<dbReference type="PANTHER" id="PTHR34108">
    <property type="entry name" value="SEPTUM SITE-DETERMINING PROTEIN MINC"/>
    <property type="match status" value="1"/>
</dbReference>
<dbReference type="InterPro" id="IPR005526">
    <property type="entry name" value="Septum_form_inhib_MinC_C"/>
</dbReference>
<dbReference type="PANTHER" id="PTHR34108:SF1">
    <property type="entry name" value="SEPTUM SITE-DETERMINING PROTEIN MINC"/>
    <property type="match status" value="1"/>
</dbReference>
<dbReference type="Pfam" id="PF03775">
    <property type="entry name" value="MinC_C"/>
    <property type="match status" value="1"/>
</dbReference>
<reference evidence="8" key="1">
    <citation type="submission" date="2017-04" db="EMBL/GenBank/DDBJ databases">
        <authorList>
            <person name="Varghese N."/>
            <person name="Submissions S."/>
        </authorList>
    </citation>
    <scope>NUCLEOTIDE SEQUENCE [LARGE SCALE GENOMIC DNA]</scope>
    <source>
        <strain evidence="8">DSM 9293</strain>
    </source>
</reference>
<keyword evidence="3 5" id="KW-0131">Cell cycle</keyword>
<keyword evidence="1 5" id="KW-0132">Cell division</keyword>
<dbReference type="AlphaFoldDB" id="A0A1W1WFV4"/>
<dbReference type="SUPFAM" id="SSF63848">
    <property type="entry name" value="Cell-division inhibitor MinC, C-terminal domain"/>
    <property type="match status" value="1"/>
</dbReference>
<comment type="similarity">
    <text evidence="5">Belongs to the MinC family.</text>
</comment>
<accession>A0A1W1WFV4</accession>
<evidence type="ECO:0000313" key="7">
    <source>
        <dbReference type="EMBL" id="SMC05146.1"/>
    </source>
</evidence>
<dbReference type="NCBIfam" id="TIGR01222">
    <property type="entry name" value="minC"/>
    <property type="match status" value="1"/>
</dbReference>
<dbReference type="GO" id="GO:0000917">
    <property type="term" value="P:division septum assembly"/>
    <property type="evidence" value="ECO:0007669"/>
    <property type="project" value="UniProtKB-KW"/>
</dbReference>
<feature type="domain" description="Septum formation inhibitor MinC C-terminal" evidence="6">
    <location>
        <begin position="96"/>
        <end position="191"/>
    </location>
</feature>
<protein>
    <recommendedName>
        <fullName evidence="5">Probable septum site-determining protein MinC</fullName>
    </recommendedName>
</protein>
<evidence type="ECO:0000313" key="8">
    <source>
        <dbReference type="Proteomes" id="UP000192660"/>
    </source>
</evidence>
<keyword evidence="8" id="KW-1185">Reference proteome</keyword>
<dbReference type="RefSeq" id="WP_084661498.1">
    <property type="nucleotide sequence ID" value="NZ_FWWY01000001.1"/>
</dbReference>